<comment type="caution">
    <text evidence="3">The sequence shown here is derived from an EMBL/GenBank/DDBJ whole genome shotgun (WGS) entry which is preliminary data.</text>
</comment>
<dbReference type="Gene3D" id="3.40.720.10">
    <property type="entry name" value="Alkaline Phosphatase, subunit A"/>
    <property type="match status" value="1"/>
</dbReference>
<dbReference type="Pfam" id="PF01663">
    <property type="entry name" value="Phosphodiest"/>
    <property type="match status" value="1"/>
</dbReference>
<keyword evidence="1" id="KW-0472">Membrane</keyword>
<organism evidence="3 4">
    <name type="scientific">Triplophysa tibetana</name>
    <dbReference type="NCBI Taxonomy" id="1572043"/>
    <lineage>
        <taxon>Eukaryota</taxon>
        <taxon>Metazoa</taxon>
        <taxon>Chordata</taxon>
        <taxon>Craniata</taxon>
        <taxon>Vertebrata</taxon>
        <taxon>Euteleostomi</taxon>
        <taxon>Actinopterygii</taxon>
        <taxon>Neopterygii</taxon>
        <taxon>Teleostei</taxon>
        <taxon>Ostariophysi</taxon>
        <taxon>Cypriniformes</taxon>
        <taxon>Nemacheilidae</taxon>
        <taxon>Triplophysa</taxon>
    </lineage>
</organism>
<sequence>MPDFLVNRSCFLCFLLVLLAPSSSQQEEERKLLLVSFDGFRWDYVNRVPTPNFHALMEEGIQVEQVENTYITKTYPDHYTLVTGLHAETHGIVANEMYDPIRNRSFSMEGPEVYEAWWWEQAVPLWVTNQKAGRKSGAAMWPGSDVAIGGTYPTHYLMYNASMPFERRVENLIDWFSGADAINFGVLYWEEPDESGHNFGPESPLMDGVIAEIDEKLGFLRDKLKAAGLYEKVNLIVTSDHGMTQLSHDKLIELDTYVSRDLYTWIDKSPVVGILPKEVGNHGYNNSLPSMHPVFVARGPAFRRDYTKASMKSVDLYPLMCDILGVKPLPNNGSLSNVQELLVETSTPKPSVVPVPREPSYAWAVGSILGTTLVVGFLFIFVKQVTQRQLPPLHLSNSEITQPLL</sequence>
<evidence type="ECO:0000256" key="2">
    <source>
        <dbReference type="SAM" id="SignalP"/>
    </source>
</evidence>
<feature type="transmembrane region" description="Helical" evidence="1">
    <location>
        <begin position="361"/>
        <end position="382"/>
    </location>
</feature>
<dbReference type="InterPro" id="IPR017850">
    <property type="entry name" value="Alkaline_phosphatase_core_sf"/>
</dbReference>
<dbReference type="EMBL" id="SOYY01000018">
    <property type="protein sequence ID" value="KAA0708753.1"/>
    <property type="molecule type" value="Genomic_DNA"/>
</dbReference>
<dbReference type="PANTHER" id="PTHR10151:SF125">
    <property type="entry name" value="ECTONUCLEOTIDE PYROPHOSPHATASE_PHOSPHODIESTERASE FAMILY MEMBER 5"/>
    <property type="match status" value="1"/>
</dbReference>
<evidence type="ECO:0000256" key="1">
    <source>
        <dbReference type="SAM" id="Phobius"/>
    </source>
</evidence>
<gene>
    <name evidence="3" type="ORF">E1301_Tti007993</name>
</gene>
<dbReference type="InterPro" id="IPR002591">
    <property type="entry name" value="Phosphodiest/P_Trfase"/>
</dbReference>
<keyword evidence="1" id="KW-1133">Transmembrane helix</keyword>
<dbReference type="SUPFAM" id="SSF53649">
    <property type="entry name" value="Alkaline phosphatase-like"/>
    <property type="match status" value="1"/>
</dbReference>
<protein>
    <submittedName>
        <fullName evidence="3">Ectonucleotide pyrophosphatase/phosphodiesterase family member 5</fullName>
    </submittedName>
</protein>
<feature type="chain" id="PRO_5022714545" evidence="2">
    <location>
        <begin position="25"/>
        <end position="405"/>
    </location>
</feature>
<dbReference type="AlphaFoldDB" id="A0A5A9NH80"/>
<evidence type="ECO:0000313" key="3">
    <source>
        <dbReference type="EMBL" id="KAA0708753.1"/>
    </source>
</evidence>
<dbReference type="Proteomes" id="UP000324632">
    <property type="component" value="Chromosome 18"/>
</dbReference>
<reference evidence="3 4" key="1">
    <citation type="journal article" date="2019" name="Mol. Ecol. Resour.">
        <title>Chromosome-level genome assembly of Triplophysa tibetana, a fish adapted to the harsh high-altitude environment of the Tibetan Plateau.</title>
        <authorList>
            <person name="Yang X."/>
            <person name="Liu H."/>
            <person name="Ma Z."/>
            <person name="Zou Y."/>
            <person name="Zou M."/>
            <person name="Mao Y."/>
            <person name="Li X."/>
            <person name="Wang H."/>
            <person name="Chen T."/>
            <person name="Wang W."/>
            <person name="Yang R."/>
        </authorList>
    </citation>
    <scope>NUCLEOTIDE SEQUENCE [LARGE SCALE GENOMIC DNA]</scope>
    <source>
        <strain evidence="3">TTIB1903HZAU</strain>
        <tissue evidence="3">Muscle</tissue>
    </source>
</reference>
<keyword evidence="1" id="KW-0812">Transmembrane</keyword>
<proteinExistence type="predicted"/>
<keyword evidence="2" id="KW-0732">Signal</keyword>
<evidence type="ECO:0000313" key="4">
    <source>
        <dbReference type="Proteomes" id="UP000324632"/>
    </source>
</evidence>
<dbReference type="CDD" id="cd16018">
    <property type="entry name" value="Enpp"/>
    <property type="match status" value="1"/>
</dbReference>
<accession>A0A5A9NH80</accession>
<keyword evidence="4" id="KW-1185">Reference proteome</keyword>
<name>A0A5A9NH80_9TELE</name>
<feature type="signal peptide" evidence="2">
    <location>
        <begin position="1"/>
        <end position="24"/>
    </location>
</feature>
<dbReference type="PANTHER" id="PTHR10151">
    <property type="entry name" value="ECTONUCLEOTIDE PYROPHOSPHATASE/PHOSPHODIESTERASE"/>
    <property type="match status" value="1"/>
</dbReference>